<accession>A0A2Y9BJA9</accession>
<sequence length="109" mass="13098">MMKKFLAYLTNIQIIYHFKWMDPFYFCIFLTILWLVVLGWQLSLVYKNENPSKEASDWFYTPYGKCFLKVIFIPLLPFLAVIFIIGIPLSMSYLLVLKLVNKAHFRFRD</sequence>
<dbReference type="AlphaFoldDB" id="A0A2Y9BJA9"/>
<organism evidence="2 3">
    <name type="scientific">Faecalicatena orotica</name>
    <dbReference type="NCBI Taxonomy" id="1544"/>
    <lineage>
        <taxon>Bacteria</taxon>
        <taxon>Bacillati</taxon>
        <taxon>Bacillota</taxon>
        <taxon>Clostridia</taxon>
        <taxon>Lachnospirales</taxon>
        <taxon>Lachnospiraceae</taxon>
        <taxon>Faecalicatena</taxon>
    </lineage>
</organism>
<dbReference type="Proteomes" id="UP000245845">
    <property type="component" value="Unassembled WGS sequence"/>
</dbReference>
<dbReference type="EMBL" id="QGDL01000017">
    <property type="protein sequence ID" value="PWJ22678.1"/>
    <property type="molecule type" value="Genomic_DNA"/>
</dbReference>
<name>A0A2Y9BJA9_9FIRM</name>
<proteinExistence type="predicted"/>
<gene>
    <name evidence="2" type="ORF">A8806_11718</name>
</gene>
<keyword evidence="3" id="KW-1185">Reference proteome</keyword>
<protein>
    <submittedName>
        <fullName evidence="2">Uncharacterized protein</fullName>
    </submittedName>
</protein>
<evidence type="ECO:0000313" key="2">
    <source>
        <dbReference type="EMBL" id="PWJ22678.1"/>
    </source>
</evidence>
<feature type="transmembrane region" description="Helical" evidence="1">
    <location>
        <begin position="71"/>
        <end position="96"/>
    </location>
</feature>
<evidence type="ECO:0000313" key="3">
    <source>
        <dbReference type="Proteomes" id="UP000245845"/>
    </source>
</evidence>
<keyword evidence="1" id="KW-0472">Membrane</keyword>
<reference evidence="2 3" key="1">
    <citation type="submission" date="2018-05" db="EMBL/GenBank/DDBJ databases">
        <title>The Hungate 1000. A catalogue of reference genomes from the rumen microbiome.</title>
        <authorList>
            <person name="Kelly W."/>
        </authorList>
    </citation>
    <scope>NUCLEOTIDE SEQUENCE [LARGE SCALE GENOMIC DNA]</scope>
    <source>
        <strain evidence="2 3">NLAE-zl-C242</strain>
    </source>
</reference>
<keyword evidence="1" id="KW-0812">Transmembrane</keyword>
<comment type="caution">
    <text evidence="2">The sequence shown here is derived from an EMBL/GenBank/DDBJ whole genome shotgun (WGS) entry which is preliminary data.</text>
</comment>
<evidence type="ECO:0000256" key="1">
    <source>
        <dbReference type="SAM" id="Phobius"/>
    </source>
</evidence>
<feature type="transmembrane region" description="Helical" evidence="1">
    <location>
        <begin position="20"/>
        <end position="42"/>
    </location>
</feature>
<keyword evidence="1" id="KW-1133">Transmembrane helix</keyword>